<dbReference type="PROSITE" id="PS00150">
    <property type="entry name" value="ACYLPHOSPHATASE_1"/>
    <property type="match status" value="1"/>
</dbReference>
<dbReference type="PANTHER" id="PTHR47268">
    <property type="entry name" value="ACYLPHOSPHATASE"/>
    <property type="match status" value="1"/>
</dbReference>
<dbReference type="Proteomes" id="UP001224674">
    <property type="component" value="Chromosome"/>
</dbReference>
<dbReference type="PROSITE" id="PS00151">
    <property type="entry name" value="ACYLPHOSPHATASE_2"/>
    <property type="match status" value="1"/>
</dbReference>
<proteinExistence type="inferred from homology"/>
<dbReference type="Gene3D" id="3.30.70.100">
    <property type="match status" value="1"/>
</dbReference>
<dbReference type="InterPro" id="IPR001792">
    <property type="entry name" value="Acylphosphatase-like_dom"/>
</dbReference>
<evidence type="ECO:0000256" key="6">
    <source>
        <dbReference type="RuleBase" id="RU000553"/>
    </source>
</evidence>
<evidence type="ECO:0000259" key="8">
    <source>
        <dbReference type="PROSITE" id="PS51160"/>
    </source>
</evidence>
<feature type="domain" description="Acylphosphatase-like" evidence="8">
    <location>
        <begin position="8"/>
        <end position="99"/>
    </location>
</feature>
<evidence type="ECO:0000256" key="2">
    <source>
        <dbReference type="ARBA" id="ARBA00012150"/>
    </source>
</evidence>
<dbReference type="RefSeq" id="WP_110099067.1">
    <property type="nucleotide sequence ID" value="NZ_CP122561.1"/>
</dbReference>
<dbReference type="EMBL" id="CP122566">
    <property type="protein sequence ID" value="WGH92638.1"/>
    <property type="molecule type" value="Genomic_DNA"/>
</dbReference>
<accession>A0AAJ6DEI3</accession>
<dbReference type="PROSITE" id="PS51160">
    <property type="entry name" value="ACYLPHOSPHATASE_3"/>
    <property type="match status" value="1"/>
</dbReference>
<dbReference type="PANTHER" id="PTHR47268:SF4">
    <property type="entry name" value="ACYLPHOSPHATASE"/>
    <property type="match status" value="1"/>
</dbReference>
<dbReference type="PRINTS" id="PR00112">
    <property type="entry name" value="ACYLPHPHTASE"/>
</dbReference>
<dbReference type="EC" id="3.6.1.7" evidence="2 5"/>
<dbReference type="InterPro" id="IPR020456">
    <property type="entry name" value="Acylphosphatase"/>
</dbReference>
<evidence type="ECO:0000256" key="7">
    <source>
        <dbReference type="RuleBase" id="RU004168"/>
    </source>
</evidence>
<evidence type="ECO:0000313" key="10">
    <source>
        <dbReference type="Proteomes" id="UP001224674"/>
    </source>
</evidence>
<evidence type="ECO:0000256" key="1">
    <source>
        <dbReference type="ARBA" id="ARBA00005614"/>
    </source>
</evidence>
<dbReference type="GO" id="GO:0003998">
    <property type="term" value="F:acylphosphatase activity"/>
    <property type="evidence" value="ECO:0007669"/>
    <property type="project" value="UniProtKB-EC"/>
</dbReference>
<reference evidence="9 10" key="1">
    <citation type="submission" date="2023-03" db="EMBL/GenBank/DDBJ databases">
        <title>Complete genome sequences of several Auritidibacter ignavus strains isolated from ear infections.</title>
        <authorList>
            <person name="Baehr T."/>
            <person name="Baumhoegger A.M."/>
        </authorList>
    </citation>
    <scope>NUCLEOTIDE SEQUENCE [LARGE SCALE GENOMIC DNA]</scope>
    <source>
        <strain evidence="9 10">BABAE-6</strain>
    </source>
</reference>
<comment type="catalytic activity">
    <reaction evidence="4 5 6">
        <text>an acyl phosphate + H2O = a carboxylate + phosphate + H(+)</text>
        <dbReference type="Rhea" id="RHEA:14965"/>
        <dbReference type="ChEBI" id="CHEBI:15377"/>
        <dbReference type="ChEBI" id="CHEBI:15378"/>
        <dbReference type="ChEBI" id="CHEBI:29067"/>
        <dbReference type="ChEBI" id="CHEBI:43474"/>
        <dbReference type="ChEBI" id="CHEBI:59918"/>
        <dbReference type="EC" id="3.6.1.7"/>
    </reaction>
</comment>
<dbReference type="SUPFAM" id="SSF54975">
    <property type="entry name" value="Acylphosphatase/BLUF domain-like"/>
    <property type="match status" value="1"/>
</dbReference>
<dbReference type="Pfam" id="PF00708">
    <property type="entry name" value="Acylphosphatase"/>
    <property type="match status" value="1"/>
</dbReference>
<dbReference type="AlphaFoldDB" id="A0AAJ6DEI3"/>
<keyword evidence="10" id="KW-1185">Reference proteome</keyword>
<dbReference type="InterPro" id="IPR017968">
    <property type="entry name" value="Acylphosphatase_CS"/>
</dbReference>
<name>A0AAJ6DEI3_9MICC</name>
<evidence type="ECO:0000256" key="3">
    <source>
        <dbReference type="ARBA" id="ARBA00015991"/>
    </source>
</evidence>
<sequence length="99" mass="10680">MADSFSTGHFVRITGTVQGVNFRNSAKQQADQLGLVGWVANTEDGAVELVVGGSGPEVDSLLAWCHTGPERAEVTEVQDREASNRELAELPESGFHVRR</sequence>
<comment type="similarity">
    <text evidence="1 7">Belongs to the acylphosphatase family.</text>
</comment>
<evidence type="ECO:0000313" key="9">
    <source>
        <dbReference type="EMBL" id="WGH92638.1"/>
    </source>
</evidence>
<dbReference type="InterPro" id="IPR036046">
    <property type="entry name" value="Acylphosphatase-like_dom_sf"/>
</dbReference>
<feature type="active site" evidence="5">
    <location>
        <position position="23"/>
    </location>
</feature>
<gene>
    <name evidence="9" type="ORF">QDX21_10070</name>
</gene>
<organism evidence="9 10">
    <name type="scientific">Auritidibacter ignavus</name>
    <dbReference type="NCBI Taxonomy" id="678932"/>
    <lineage>
        <taxon>Bacteria</taxon>
        <taxon>Bacillati</taxon>
        <taxon>Actinomycetota</taxon>
        <taxon>Actinomycetes</taxon>
        <taxon>Micrococcales</taxon>
        <taxon>Micrococcaceae</taxon>
        <taxon>Auritidibacter</taxon>
    </lineage>
</organism>
<evidence type="ECO:0000256" key="5">
    <source>
        <dbReference type="PROSITE-ProRule" id="PRU00520"/>
    </source>
</evidence>
<keyword evidence="5 6" id="KW-0378">Hydrolase</keyword>
<feature type="active site" evidence="5">
    <location>
        <position position="41"/>
    </location>
</feature>
<protein>
    <recommendedName>
        <fullName evidence="3 5">Acylphosphatase</fullName>
        <ecNumber evidence="2 5">3.6.1.7</ecNumber>
    </recommendedName>
</protein>
<dbReference type="GeneID" id="83696196"/>
<evidence type="ECO:0000256" key="4">
    <source>
        <dbReference type="ARBA" id="ARBA00047645"/>
    </source>
</evidence>